<evidence type="ECO:0000313" key="2">
    <source>
        <dbReference type="Proteomes" id="UP000250831"/>
    </source>
</evidence>
<comment type="caution">
    <text evidence="1">The sequence shown here is derived from an EMBL/GenBank/DDBJ whole genome shotgun (WGS) entry which is preliminary data.</text>
</comment>
<gene>
    <name evidence="1" type="ORF">DCO56_13250</name>
</gene>
<dbReference type="OrthoDB" id="2361182at2"/>
<reference evidence="1 2" key="1">
    <citation type="submission" date="2018-04" db="EMBL/GenBank/DDBJ databases">
        <title>Sphingobacterium sp. M46 Genome.</title>
        <authorList>
            <person name="Cheng J."/>
            <person name="Li Y."/>
        </authorList>
    </citation>
    <scope>NUCLEOTIDE SEQUENCE [LARGE SCALE GENOMIC DNA]</scope>
    <source>
        <strain evidence="1 2">M46</strain>
    </source>
</reference>
<name>A0A363NU18_9SPHI</name>
<dbReference type="AlphaFoldDB" id="A0A363NU18"/>
<protein>
    <submittedName>
        <fullName evidence="1">Uncharacterized protein</fullName>
    </submittedName>
</protein>
<dbReference type="RefSeq" id="WP_108634239.1">
    <property type="nucleotide sequence ID" value="NZ_QCXX01000003.1"/>
</dbReference>
<dbReference type="EMBL" id="QCXX01000003">
    <property type="protein sequence ID" value="PUV24312.1"/>
    <property type="molecule type" value="Genomic_DNA"/>
</dbReference>
<dbReference type="Proteomes" id="UP000250831">
    <property type="component" value="Unassembled WGS sequence"/>
</dbReference>
<organism evidence="1 2">
    <name type="scientific">Sphingobacterium athyrii</name>
    <dbReference type="NCBI Taxonomy" id="2152717"/>
    <lineage>
        <taxon>Bacteria</taxon>
        <taxon>Pseudomonadati</taxon>
        <taxon>Bacteroidota</taxon>
        <taxon>Sphingobacteriia</taxon>
        <taxon>Sphingobacteriales</taxon>
        <taxon>Sphingobacteriaceae</taxon>
        <taxon>Sphingobacterium</taxon>
    </lineage>
</organism>
<keyword evidence="2" id="KW-1185">Reference proteome</keyword>
<dbReference type="InterPro" id="IPR046155">
    <property type="entry name" value="DUF6157"/>
</dbReference>
<dbReference type="Pfam" id="PF19654">
    <property type="entry name" value="DUF6157"/>
    <property type="match status" value="1"/>
</dbReference>
<evidence type="ECO:0000313" key="1">
    <source>
        <dbReference type="EMBL" id="PUV24312.1"/>
    </source>
</evidence>
<accession>A0A363NU18</accession>
<proteinExistence type="predicted"/>
<sequence>MKIHTTNYIDTFIEVAEDTGVSKGNIPPKRDRKTIAEIQYEIISQFPYKYTSDELLFKIYAERNTLTEEVYEEARRIFFSKGQACLRASPLTKKYGFGIHSDHEGKVALYGMETKEYLNFLNDTKIKKVKAMKSNR</sequence>